<evidence type="ECO:0000256" key="1">
    <source>
        <dbReference type="ARBA" id="ARBA00004453"/>
    </source>
</evidence>
<feature type="coiled-coil region" evidence="5">
    <location>
        <begin position="1"/>
        <end position="28"/>
    </location>
</feature>
<dbReference type="PANTHER" id="PTHR38097:SF2">
    <property type="entry name" value="DNA-BINDING PROTEIN STPA"/>
    <property type="match status" value="1"/>
</dbReference>
<evidence type="ECO:0000256" key="5">
    <source>
        <dbReference type="SAM" id="Coils"/>
    </source>
</evidence>
<dbReference type="PANTHER" id="PTHR38097">
    <property type="match status" value="1"/>
</dbReference>
<dbReference type="InterPro" id="IPR027444">
    <property type="entry name" value="H-NS_C_dom"/>
</dbReference>
<evidence type="ECO:0000256" key="3">
    <source>
        <dbReference type="ARBA" id="ARBA00022490"/>
    </source>
</evidence>
<dbReference type="GO" id="GO:0003677">
    <property type="term" value="F:DNA binding"/>
    <property type="evidence" value="ECO:0007669"/>
    <property type="project" value="UniProtKB-KW"/>
</dbReference>
<dbReference type="RefSeq" id="WP_143894221.1">
    <property type="nucleotide sequence ID" value="NZ_VJND01000004.1"/>
</dbReference>
<dbReference type="Gene3D" id="4.10.430.10">
    <property type="entry name" value="Histone-like protein H-NS, C-terminal domain"/>
    <property type="match status" value="1"/>
</dbReference>
<comment type="similarity">
    <text evidence="2">Belongs to the histone-like protein H-NS family.</text>
</comment>
<evidence type="ECO:0000256" key="4">
    <source>
        <dbReference type="ARBA" id="ARBA00023125"/>
    </source>
</evidence>
<gene>
    <name evidence="8" type="ORF">Tsedi_00993</name>
</gene>
<comment type="caution">
    <text evidence="8">The sequence shown here is derived from an EMBL/GenBank/DDBJ whole genome shotgun (WGS) entry which is preliminary data.</text>
</comment>
<evidence type="ECO:0000313" key="9">
    <source>
        <dbReference type="Proteomes" id="UP000320225"/>
    </source>
</evidence>
<keyword evidence="3" id="KW-0963">Cytoplasm</keyword>
<comment type="subcellular location">
    <subcellularLocation>
        <location evidence="1">Cytoplasm</location>
        <location evidence="1">Nucleoid</location>
    </subcellularLocation>
</comment>
<proteinExistence type="inferred from homology"/>
<protein>
    <submittedName>
        <fullName evidence="8">DNA-binding protein Bv3F</fullName>
    </submittedName>
</protein>
<keyword evidence="5" id="KW-0175">Coiled coil</keyword>
<feature type="compositionally biased region" description="Basic residues" evidence="6">
    <location>
        <begin position="53"/>
        <end position="65"/>
    </location>
</feature>
<sequence length="103" mass="11272">MATYAELKAQAEALLRQAEQVRQQERAGVIADIRAKMKEYDITVEELAGTARGGKRRSARSKAAPKYRGPNGETWSGGPGRKPGWVRAILEAGGDIEQYRIAS</sequence>
<reference evidence="8 9" key="1">
    <citation type="submission" date="2019-07" db="EMBL/GenBank/DDBJ databases">
        <title>Tepidimonas sediminis YIM 72259 draft genome.</title>
        <authorList>
            <person name="Da Costa M.S."/>
            <person name="Froufe H.J.C."/>
            <person name="Egas C."/>
            <person name="Albuquerque L."/>
        </authorList>
    </citation>
    <scope>NUCLEOTIDE SEQUENCE [LARGE SCALE GENOMIC DNA]</scope>
    <source>
        <strain evidence="8 9">YIM 72259</strain>
    </source>
</reference>
<keyword evidence="9" id="KW-1185">Reference proteome</keyword>
<dbReference type="Proteomes" id="UP000320225">
    <property type="component" value="Unassembled WGS sequence"/>
</dbReference>
<dbReference type="OrthoDB" id="5297879at2"/>
<accession>A0A554WRH7</accession>
<dbReference type="SMART" id="SM00528">
    <property type="entry name" value="HNS"/>
    <property type="match status" value="1"/>
</dbReference>
<evidence type="ECO:0000256" key="2">
    <source>
        <dbReference type="ARBA" id="ARBA00010610"/>
    </source>
</evidence>
<keyword evidence="4 8" id="KW-0238">DNA-binding</keyword>
<dbReference type="GO" id="GO:0009295">
    <property type="term" value="C:nucleoid"/>
    <property type="evidence" value="ECO:0007669"/>
    <property type="project" value="UniProtKB-SubCell"/>
</dbReference>
<dbReference type="EMBL" id="VJND01000004">
    <property type="protein sequence ID" value="TSE26178.1"/>
    <property type="molecule type" value="Genomic_DNA"/>
</dbReference>
<feature type="region of interest" description="Disordered" evidence="6">
    <location>
        <begin position="51"/>
        <end position="83"/>
    </location>
</feature>
<dbReference type="InterPro" id="IPR037150">
    <property type="entry name" value="H-NS_C_dom_sf"/>
</dbReference>
<dbReference type="Pfam" id="PF00816">
    <property type="entry name" value="Histone_HNS"/>
    <property type="match status" value="1"/>
</dbReference>
<evidence type="ECO:0000259" key="7">
    <source>
        <dbReference type="SMART" id="SM00528"/>
    </source>
</evidence>
<name>A0A554WRH7_9BURK</name>
<evidence type="ECO:0000256" key="6">
    <source>
        <dbReference type="SAM" id="MobiDB-lite"/>
    </source>
</evidence>
<dbReference type="SUPFAM" id="SSF81273">
    <property type="entry name" value="H-NS histone-like proteins"/>
    <property type="match status" value="1"/>
</dbReference>
<organism evidence="8 9">
    <name type="scientific">Tepidimonas sediminis</name>
    <dbReference type="NCBI Taxonomy" id="2588941"/>
    <lineage>
        <taxon>Bacteria</taxon>
        <taxon>Pseudomonadati</taxon>
        <taxon>Pseudomonadota</taxon>
        <taxon>Betaproteobacteria</taxon>
        <taxon>Burkholderiales</taxon>
        <taxon>Tepidimonas</taxon>
    </lineage>
</organism>
<dbReference type="AlphaFoldDB" id="A0A554WRH7"/>
<evidence type="ECO:0000313" key="8">
    <source>
        <dbReference type="EMBL" id="TSE26178.1"/>
    </source>
</evidence>
<feature type="domain" description="DNA-binding protein H-NS-like C-terminal" evidence="7">
    <location>
        <begin position="57"/>
        <end position="101"/>
    </location>
</feature>